<dbReference type="Gene3D" id="3.30.390.130">
    <property type="match status" value="1"/>
</dbReference>
<dbReference type="InterPro" id="IPR039398">
    <property type="entry name" value="Deltex_fam"/>
</dbReference>
<evidence type="ECO:0000313" key="11">
    <source>
        <dbReference type="Proteomes" id="UP001066276"/>
    </source>
</evidence>
<feature type="domain" description="DTX3L KH-like" evidence="9">
    <location>
        <begin position="269"/>
        <end position="393"/>
    </location>
</feature>
<dbReference type="GO" id="GO:0005737">
    <property type="term" value="C:cytoplasm"/>
    <property type="evidence" value="ECO:0007669"/>
    <property type="project" value="UniProtKB-SubCell"/>
</dbReference>
<keyword evidence="4 5" id="KW-0479">Metal-binding</keyword>
<comment type="pathway">
    <text evidence="2 5">Protein modification; protein ubiquitination.</text>
</comment>
<keyword evidence="5" id="KW-0863">Zinc-finger</keyword>
<dbReference type="GO" id="GO:0016567">
    <property type="term" value="P:protein ubiquitination"/>
    <property type="evidence" value="ECO:0007669"/>
    <property type="project" value="UniProtKB-UniRule"/>
</dbReference>
<feature type="domain" description="DTX3L KH-like" evidence="9">
    <location>
        <begin position="122"/>
        <end position="242"/>
    </location>
</feature>
<dbReference type="InterPro" id="IPR048418">
    <property type="entry name" value="DTX3L_a/b_dom"/>
</dbReference>
<dbReference type="Pfam" id="PF18102">
    <property type="entry name" value="DTC"/>
    <property type="match status" value="1"/>
</dbReference>
<evidence type="ECO:0000259" key="8">
    <source>
        <dbReference type="Pfam" id="PF21717"/>
    </source>
</evidence>
<dbReference type="GO" id="GO:0061630">
    <property type="term" value="F:ubiquitin protein ligase activity"/>
    <property type="evidence" value="ECO:0007669"/>
    <property type="project" value="UniProtKB-UniRule"/>
</dbReference>
<proteinExistence type="inferred from homology"/>
<accession>A0AAV7TH44</accession>
<keyword evidence="11" id="KW-1185">Reference proteome</keyword>
<evidence type="ECO:0000259" key="9">
    <source>
        <dbReference type="Pfam" id="PF21718"/>
    </source>
</evidence>
<dbReference type="GO" id="GO:0008270">
    <property type="term" value="F:zinc ion binding"/>
    <property type="evidence" value="ECO:0007669"/>
    <property type="project" value="UniProtKB-KW"/>
</dbReference>
<organism evidence="10 11">
    <name type="scientific">Pleurodeles waltl</name>
    <name type="common">Iberian ribbed newt</name>
    <dbReference type="NCBI Taxonomy" id="8319"/>
    <lineage>
        <taxon>Eukaryota</taxon>
        <taxon>Metazoa</taxon>
        <taxon>Chordata</taxon>
        <taxon>Craniata</taxon>
        <taxon>Vertebrata</taxon>
        <taxon>Euteleostomi</taxon>
        <taxon>Amphibia</taxon>
        <taxon>Batrachia</taxon>
        <taxon>Caudata</taxon>
        <taxon>Salamandroidea</taxon>
        <taxon>Salamandridae</taxon>
        <taxon>Pleurodelinae</taxon>
        <taxon>Pleurodeles</taxon>
    </lineage>
</organism>
<dbReference type="GO" id="GO:0007219">
    <property type="term" value="P:Notch signaling pathway"/>
    <property type="evidence" value="ECO:0007669"/>
    <property type="project" value="InterPro"/>
</dbReference>
<feature type="compositionally biased region" description="Basic and acidic residues" evidence="6">
    <location>
        <begin position="1"/>
        <end position="11"/>
    </location>
</feature>
<evidence type="ECO:0000313" key="10">
    <source>
        <dbReference type="EMBL" id="KAJ1175738.1"/>
    </source>
</evidence>
<evidence type="ECO:0000256" key="1">
    <source>
        <dbReference type="ARBA" id="ARBA00000900"/>
    </source>
</evidence>
<evidence type="ECO:0000256" key="5">
    <source>
        <dbReference type="RuleBase" id="RU367105"/>
    </source>
</evidence>
<feature type="domain" description="DTX3L alpha/beta" evidence="8">
    <location>
        <begin position="40"/>
        <end position="99"/>
    </location>
</feature>
<dbReference type="PANTHER" id="PTHR12622">
    <property type="entry name" value="DELTEX-RELATED"/>
    <property type="match status" value="1"/>
</dbReference>
<evidence type="ECO:0000259" key="7">
    <source>
        <dbReference type="Pfam" id="PF18102"/>
    </source>
</evidence>
<comment type="caution">
    <text evidence="10">The sequence shown here is derived from an EMBL/GenBank/DDBJ whole genome shotgun (WGS) entry which is preliminary data.</text>
</comment>
<evidence type="ECO:0000256" key="4">
    <source>
        <dbReference type="ARBA" id="ARBA00022723"/>
    </source>
</evidence>
<dbReference type="CDD" id="cd09633">
    <property type="entry name" value="Deltex_C"/>
    <property type="match status" value="1"/>
</dbReference>
<protein>
    <recommendedName>
        <fullName evidence="5">E3 ubiquitin-protein ligase</fullName>
        <ecNumber evidence="5">2.3.2.27</ecNumber>
    </recommendedName>
</protein>
<keyword evidence="3 5" id="KW-0808">Transferase</keyword>
<dbReference type="Pfam" id="PF21718">
    <property type="entry name" value="KH_DTX3L"/>
    <property type="match status" value="2"/>
</dbReference>
<dbReference type="Pfam" id="PF21717">
    <property type="entry name" value="DTX3L_a-b"/>
    <property type="match status" value="1"/>
</dbReference>
<dbReference type="EMBL" id="JANPWB010000006">
    <property type="protein sequence ID" value="KAJ1175738.1"/>
    <property type="molecule type" value="Genomic_DNA"/>
</dbReference>
<dbReference type="Proteomes" id="UP001066276">
    <property type="component" value="Chromosome 3_2"/>
</dbReference>
<dbReference type="InterPro" id="IPR039396">
    <property type="entry name" value="Deltex_C"/>
</dbReference>
<evidence type="ECO:0000256" key="6">
    <source>
        <dbReference type="SAM" id="MobiDB-lite"/>
    </source>
</evidence>
<evidence type="ECO:0000256" key="2">
    <source>
        <dbReference type="ARBA" id="ARBA00004906"/>
    </source>
</evidence>
<comment type="similarity">
    <text evidence="5">Belongs to the Deltex family.</text>
</comment>
<comment type="catalytic activity">
    <reaction evidence="1 5">
        <text>S-ubiquitinyl-[E2 ubiquitin-conjugating enzyme]-L-cysteine + [acceptor protein]-L-lysine = [E2 ubiquitin-conjugating enzyme]-L-cysteine + N(6)-ubiquitinyl-[acceptor protein]-L-lysine.</text>
        <dbReference type="EC" id="2.3.2.27"/>
    </reaction>
</comment>
<gene>
    <name evidence="10" type="ORF">NDU88_001025</name>
</gene>
<dbReference type="EC" id="2.3.2.27" evidence="5"/>
<keyword evidence="5" id="KW-0963">Cytoplasm</keyword>
<reference evidence="10" key="1">
    <citation type="journal article" date="2022" name="bioRxiv">
        <title>Sequencing and chromosome-scale assembly of the giantPleurodeles waltlgenome.</title>
        <authorList>
            <person name="Brown T."/>
            <person name="Elewa A."/>
            <person name="Iarovenko S."/>
            <person name="Subramanian E."/>
            <person name="Araus A.J."/>
            <person name="Petzold A."/>
            <person name="Susuki M."/>
            <person name="Suzuki K.-i.T."/>
            <person name="Hayashi T."/>
            <person name="Toyoda A."/>
            <person name="Oliveira C."/>
            <person name="Osipova E."/>
            <person name="Leigh N.D."/>
            <person name="Simon A."/>
            <person name="Yun M.H."/>
        </authorList>
    </citation>
    <scope>NUCLEOTIDE SEQUENCE</scope>
    <source>
        <strain evidence="10">20211129_DDA</strain>
        <tissue evidence="10">Liver</tissue>
    </source>
</reference>
<keyword evidence="5" id="KW-0862">Zinc</keyword>
<feature type="domain" description="Deltex C-terminal" evidence="7">
    <location>
        <begin position="466"/>
        <end position="563"/>
    </location>
</feature>
<evidence type="ECO:0000256" key="3">
    <source>
        <dbReference type="ARBA" id="ARBA00022679"/>
    </source>
</evidence>
<dbReference type="InterPro" id="IPR039399">
    <property type="entry name" value="Deltex_C_sf"/>
</dbReference>
<feature type="region of interest" description="Disordered" evidence="6">
    <location>
        <begin position="1"/>
        <end position="26"/>
    </location>
</feature>
<sequence length="564" mass="64825">MDGNYNDKPKSTYDLTNTDLEKHPRQSDDRLTEKIFGYISANLNNNLFSKVERIQICKAFANVKITKETFENGIETITGTYKDIEKIYQCFQDLLQRKQENKEFSHSGLNGSLEFDEKEFSISVSSAQYEYFNHVCLRKIEELKQRFCIRIDCSDNSDGTISLHFIALRDGCQVEKAYQSYVSLFQKIIGDWSQEVIELPDQSRVGDIAKILNEKYKRILTKKTTNSLILRGPKQELMEVKKQLKYIKKEQVASPVALAIQTHRRTNGIEVDFNQLQLCRELIEKDIKEIEQKYLVSKQLRNAKGLKVNIIFTPKADLDLSKHAYEHFIIAFQRAVSNLIKKIINLKDFHPSGKLRSIIDSLANQFCDVSFQMVDETLTISGLPSRVMDAEKHLNLLLGSDLSHMRNVAIDSYSERKDSDLARENSFPVKKSETAAIEDQKAICPICLEIPTKKKTLDKCKHEFYGVQGAKHPNPGQRFQGAQRRAYLPDDDEGRDTLHLLKKAFDQKLIFTIGQSRTTGTSNTVIWNDIHHKTSMHGGPQSYGYPDLQYLKRVRDELKAKGIH</sequence>
<comment type="subcellular location">
    <subcellularLocation>
        <location evidence="5">Cytoplasm</location>
    </subcellularLocation>
</comment>
<dbReference type="AlphaFoldDB" id="A0AAV7TH44"/>
<name>A0AAV7TH44_PLEWA</name>
<dbReference type="InterPro" id="IPR048409">
    <property type="entry name" value="DTX3L_KH-like"/>
</dbReference>